<dbReference type="PANTHER" id="PTHR24321:SF11">
    <property type="entry name" value="BLR0893 PROTEIN"/>
    <property type="match status" value="1"/>
</dbReference>
<gene>
    <name evidence="3" type="ORF">K0O23_10470</name>
</gene>
<reference evidence="3 4" key="1">
    <citation type="journal article" date="2016" name="Int. J. Syst. Evol. Microbiol.">
        <title>Pontibacter aydingkolensis sp. nov., isolated from soil of a salt lake.</title>
        <authorList>
            <person name="Osman G."/>
            <person name="Zhang T."/>
            <person name="Lou K."/>
            <person name="Gao Y."/>
            <person name="Chang W."/>
            <person name="Lin Q."/>
            <person name="Yang H.M."/>
            <person name="Huo X.D."/>
            <person name="Wang N."/>
        </authorList>
    </citation>
    <scope>NUCLEOTIDE SEQUENCE [LARGE SCALE GENOMIC DNA]</scope>
    <source>
        <strain evidence="3 4">KACC 19255</strain>
    </source>
</reference>
<evidence type="ECO:0000313" key="4">
    <source>
        <dbReference type="Proteomes" id="UP000813018"/>
    </source>
</evidence>
<accession>A0ABS7CUG0</accession>
<organism evidence="3 4">
    <name type="scientific">Pontibacter aydingkolensis</name>
    <dbReference type="NCBI Taxonomy" id="1911536"/>
    <lineage>
        <taxon>Bacteria</taxon>
        <taxon>Pseudomonadati</taxon>
        <taxon>Bacteroidota</taxon>
        <taxon>Cytophagia</taxon>
        <taxon>Cytophagales</taxon>
        <taxon>Hymenobacteraceae</taxon>
        <taxon>Pontibacter</taxon>
    </lineage>
</organism>
<evidence type="ECO:0000256" key="2">
    <source>
        <dbReference type="ARBA" id="ARBA00023002"/>
    </source>
</evidence>
<proteinExistence type="inferred from homology"/>
<keyword evidence="4" id="KW-1185">Reference proteome</keyword>
<dbReference type="EMBL" id="JAHYXK010000007">
    <property type="protein sequence ID" value="MBW7467493.1"/>
    <property type="molecule type" value="Genomic_DNA"/>
</dbReference>
<dbReference type="RefSeq" id="WP_219877371.1">
    <property type="nucleotide sequence ID" value="NZ_JAHYXK010000007.1"/>
</dbReference>
<keyword evidence="2" id="KW-0560">Oxidoreductase</keyword>
<dbReference type="PRINTS" id="PR00081">
    <property type="entry name" value="GDHRDH"/>
</dbReference>
<comment type="caution">
    <text evidence="3">The sequence shown here is derived from an EMBL/GenBank/DDBJ whole genome shotgun (WGS) entry which is preliminary data.</text>
</comment>
<name>A0ABS7CUG0_9BACT</name>
<evidence type="ECO:0000313" key="3">
    <source>
        <dbReference type="EMBL" id="MBW7467493.1"/>
    </source>
</evidence>
<dbReference type="SUPFAM" id="SSF51735">
    <property type="entry name" value="NAD(P)-binding Rossmann-fold domains"/>
    <property type="match status" value="1"/>
</dbReference>
<dbReference type="Proteomes" id="UP000813018">
    <property type="component" value="Unassembled WGS sequence"/>
</dbReference>
<dbReference type="CDD" id="cd05233">
    <property type="entry name" value="SDR_c"/>
    <property type="match status" value="1"/>
</dbReference>
<dbReference type="Gene3D" id="3.40.50.720">
    <property type="entry name" value="NAD(P)-binding Rossmann-like Domain"/>
    <property type="match status" value="1"/>
</dbReference>
<dbReference type="InterPro" id="IPR002347">
    <property type="entry name" value="SDR_fam"/>
</dbReference>
<evidence type="ECO:0000256" key="1">
    <source>
        <dbReference type="ARBA" id="ARBA00006484"/>
    </source>
</evidence>
<dbReference type="InterPro" id="IPR036291">
    <property type="entry name" value="NAD(P)-bd_dom_sf"/>
</dbReference>
<dbReference type="Pfam" id="PF13561">
    <property type="entry name" value="adh_short_C2"/>
    <property type="match status" value="1"/>
</dbReference>
<dbReference type="PRINTS" id="PR00080">
    <property type="entry name" value="SDRFAMILY"/>
</dbReference>
<protein>
    <submittedName>
        <fullName evidence="3">SDR family oxidoreductase</fullName>
    </submittedName>
</protein>
<sequence>MEQVKYDFTDKVVLVTGGTSGIGLATAQKFALAGAKVIITGRSEEKAKALTGKAAFNPEFIRTDNSQPEAILELFQKIKQKYKRLDIAVNNAANEAGIGMSLHEFELTDYEEAMAANLRGVWLCMQQEIRLMLEQQPAGGAIVNVASINGLGGAPGGALYSAAKAGVIAMAKSSAQELATSNIRVNVVAPGAHHTPMLEDMFRMQSGGDAAREEEVKQMYLNFIPQRRLGDPAEAAATIVWLCSDAASYVTGNTMIVDGGMSAMIR</sequence>
<comment type="similarity">
    <text evidence="1">Belongs to the short-chain dehydrogenases/reductases (SDR) family.</text>
</comment>
<dbReference type="PANTHER" id="PTHR24321">
    <property type="entry name" value="DEHYDROGENASES, SHORT CHAIN"/>
    <property type="match status" value="1"/>
</dbReference>